<dbReference type="RefSeq" id="WP_168624253.1">
    <property type="nucleotide sequence ID" value="NZ_JAAZQQ010000005.1"/>
</dbReference>
<organism evidence="2 3">
    <name type="scientific">Roseicyclus persicicus</name>
    <dbReference type="NCBI Taxonomy" id="2650661"/>
    <lineage>
        <taxon>Bacteria</taxon>
        <taxon>Pseudomonadati</taxon>
        <taxon>Pseudomonadota</taxon>
        <taxon>Alphaproteobacteria</taxon>
        <taxon>Rhodobacterales</taxon>
        <taxon>Roseobacteraceae</taxon>
        <taxon>Roseicyclus</taxon>
    </lineage>
</organism>
<comment type="caution">
    <text evidence="2">The sequence shown here is derived from an EMBL/GenBank/DDBJ whole genome shotgun (WGS) entry which is preliminary data.</text>
</comment>
<proteinExistence type="predicted"/>
<dbReference type="EMBL" id="JAAZQQ010000005">
    <property type="protein sequence ID" value="NKX45876.1"/>
    <property type="molecule type" value="Genomic_DNA"/>
</dbReference>
<keyword evidence="1" id="KW-0472">Membrane</keyword>
<name>A0A7X6H0N9_9RHOB</name>
<evidence type="ECO:0000313" key="3">
    <source>
        <dbReference type="Proteomes" id="UP000526408"/>
    </source>
</evidence>
<feature type="transmembrane region" description="Helical" evidence="1">
    <location>
        <begin position="145"/>
        <end position="164"/>
    </location>
</feature>
<feature type="transmembrane region" description="Helical" evidence="1">
    <location>
        <begin position="110"/>
        <end position="133"/>
    </location>
</feature>
<dbReference type="Proteomes" id="UP000526408">
    <property type="component" value="Unassembled WGS sequence"/>
</dbReference>
<keyword evidence="1" id="KW-1133">Transmembrane helix</keyword>
<sequence>MDQFAWRPAALRGERRVTVTPEGFAVDGGTVTCWDAVEAISFALDQAPRMKVTMMTLRLRVAGADVVLSVNGDGPEVARYVDMLRALTGALAAARPGMTITIGHEGGARWGMFAVGALGVLAGLFLIGVGVVLSVEGDWGEGVGMGFTGVVVSLVCAAIALSNLPRGARPASPLSEFHAELGLPDS</sequence>
<protein>
    <submittedName>
        <fullName evidence="2">Uncharacterized protein</fullName>
    </submittedName>
</protein>
<evidence type="ECO:0000313" key="2">
    <source>
        <dbReference type="EMBL" id="NKX45876.1"/>
    </source>
</evidence>
<keyword evidence="3" id="KW-1185">Reference proteome</keyword>
<reference evidence="2 3" key="1">
    <citation type="submission" date="2020-04" db="EMBL/GenBank/DDBJ databases">
        <authorList>
            <person name="Yoon J."/>
        </authorList>
    </citation>
    <scope>NUCLEOTIDE SEQUENCE [LARGE SCALE GENOMIC DNA]</scope>
    <source>
        <strain evidence="2 3">KMU-115</strain>
    </source>
</reference>
<keyword evidence="1" id="KW-0812">Transmembrane</keyword>
<dbReference type="AlphaFoldDB" id="A0A7X6H0N9"/>
<accession>A0A7X6H0N9</accession>
<evidence type="ECO:0000256" key="1">
    <source>
        <dbReference type="SAM" id="Phobius"/>
    </source>
</evidence>
<gene>
    <name evidence="2" type="ORF">HCU73_14870</name>
</gene>